<sequence>MTDPSGRELGVYIWEPEQGTVRGIVQIAHGMSEHAGRYRRVAQRLTEAGYAVYAADHLGHGRSKGRYWGDLGNGGFRRLADNAKQIADEADREQSERGAGDRLPIFLIGHSMGSFVSQLATLLYPDRYQGLLLSAAGYKKGPLLALGERVARIELALRREEGAPSRLLDRMTFGAYNRSFKPARTPYDWLSSDAEQVDLYIADEMCGSVMPAIFYREFLRGLRLLYSPRLWSQLNRSLPVMIMAGAEDPMSSGGKEIAALEREYRMAGAADVKVKLYPGMRHEIFNERGRDGVLEDVVRTFEGWYDS</sequence>
<dbReference type="GO" id="GO:0016787">
    <property type="term" value="F:hydrolase activity"/>
    <property type="evidence" value="ECO:0007669"/>
    <property type="project" value="UniProtKB-KW"/>
</dbReference>
<dbReference type="InterPro" id="IPR051044">
    <property type="entry name" value="MAG_DAG_Lipase"/>
</dbReference>
<accession>A0ABV6DPS8</accession>
<protein>
    <submittedName>
        <fullName evidence="2">Alpha/beta hydrolase</fullName>
    </submittedName>
</protein>
<dbReference type="Pfam" id="PF12146">
    <property type="entry name" value="Hydrolase_4"/>
    <property type="match status" value="1"/>
</dbReference>
<comment type="caution">
    <text evidence="2">The sequence shown here is derived from an EMBL/GenBank/DDBJ whole genome shotgun (WGS) entry which is preliminary data.</text>
</comment>
<dbReference type="Gene3D" id="3.40.50.1820">
    <property type="entry name" value="alpha/beta hydrolase"/>
    <property type="match status" value="1"/>
</dbReference>
<reference evidence="2 3" key="1">
    <citation type="submission" date="2024-09" db="EMBL/GenBank/DDBJ databases">
        <authorList>
            <person name="Sun Q."/>
            <person name="Mori K."/>
        </authorList>
    </citation>
    <scope>NUCLEOTIDE SEQUENCE [LARGE SCALE GENOMIC DNA]</scope>
    <source>
        <strain evidence="2 3">CCM 7759</strain>
    </source>
</reference>
<proteinExistence type="predicted"/>
<name>A0ABV6DPS8_9BACL</name>
<evidence type="ECO:0000313" key="2">
    <source>
        <dbReference type="EMBL" id="MFC0214654.1"/>
    </source>
</evidence>
<keyword evidence="3" id="KW-1185">Reference proteome</keyword>
<dbReference type="PANTHER" id="PTHR11614">
    <property type="entry name" value="PHOSPHOLIPASE-RELATED"/>
    <property type="match status" value="1"/>
</dbReference>
<feature type="domain" description="Serine aminopeptidase S33" evidence="1">
    <location>
        <begin position="21"/>
        <end position="288"/>
    </location>
</feature>
<dbReference type="SUPFAM" id="SSF53474">
    <property type="entry name" value="alpha/beta-Hydrolases"/>
    <property type="match status" value="1"/>
</dbReference>
<evidence type="ECO:0000259" key="1">
    <source>
        <dbReference type="Pfam" id="PF12146"/>
    </source>
</evidence>
<gene>
    <name evidence="2" type="ORF">ACFFK0_19805</name>
</gene>
<dbReference type="Proteomes" id="UP001589776">
    <property type="component" value="Unassembled WGS sequence"/>
</dbReference>
<dbReference type="EMBL" id="JBHLWN010000077">
    <property type="protein sequence ID" value="MFC0214654.1"/>
    <property type="molecule type" value="Genomic_DNA"/>
</dbReference>
<evidence type="ECO:0000313" key="3">
    <source>
        <dbReference type="Proteomes" id="UP001589776"/>
    </source>
</evidence>
<keyword evidence="2" id="KW-0378">Hydrolase</keyword>
<dbReference type="InterPro" id="IPR022742">
    <property type="entry name" value="Hydrolase_4"/>
</dbReference>
<organism evidence="2 3">
    <name type="scientific">Paenibacillus chartarius</name>
    <dbReference type="NCBI Taxonomy" id="747481"/>
    <lineage>
        <taxon>Bacteria</taxon>
        <taxon>Bacillati</taxon>
        <taxon>Bacillota</taxon>
        <taxon>Bacilli</taxon>
        <taxon>Bacillales</taxon>
        <taxon>Paenibacillaceae</taxon>
        <taxon>Paenibacillus</taxon>
    </lineage>
</organism>
<dbReference type="InterPro" id="IPR029058">
    <property type="entry name" value="AB_hydrolase_fold"/>
</dbReference>